<gene>
    <name evidence="2" type="ORF">BUALT_BualtUnG0057300</name>
</gene>
<feature type="signal peptide" evidence="1">
    <location>
        <begin position="1"/>
        <end position="21"/>
    </location>
</feature>
<name>A0AAV6VZV0_9LAMI</name>
<feature type="chain" id="PRO_5043619368" evidence="1">
    <location>
        <begin position="22"/>
        <end position="100"/>
    </location>
</feature>
<protein>
    <submittedName>
        <fullName evidence="2">Uncharacterized protein</fullName>
    </submittedName>
</protein>
<sequence length="100" mass="11772">MFLLFWQLYPAILWFMAYVAAYSQEMVLKARGGDVNYVKHSITLFADFPAVVFHLCRIMVNTKYICLIVGEELCDFLHLFNGIKQSSYDQYTQTFILRQL</sequence>
<proteinExistence type="predicted"/>
<evidence type="ECO:0000256" key="1">
    <source>
        <dbReference type="SAM" id="SignalP"/>
    </source>
</evidence>
<keyword evidence="3" id="KW-1185">Reference proteome</keyword>
<accession>A0AAV6VZV0</accession>
<organism evidence="2 3">
    <name type="scientific">Buddleja alternifolia</name>
    <dbReference type="NCBI Taxonomy" id="168488"/>
    <lineage>
        <taxon>Eukaryota</taxon>
        <taxon>Viridiplantae</taxon>
        <taxon>Streptophyta</taxon>
        <taxon>Embryophyta</taxon>
        <taxon>Tracheophyta</taxon>
        <taxon>Spermatophyta</taxon>
        <taxon>Magnoliopsida</taxon>
        <taxon>eudicotyledons</taxon>
        <taxon>Gunneridae</taxon>
        <taxon>Pentapetalae</taxon>
        <taxon>asterids</taxon>
        <taxon>lamiids</taxon>
        <taxon>Lamiales</taxon>
        <taxon>Scrophulariaceae</taxon>
        <taxon>Buddlejeae</taxon>
        <taxon>Buddleja</taxon>
    </lineage>
</organism>
<evidence type="ECO:0000313" key="3">
    <source>
        <dbReference type="Proteomes" id="UP000826271"/>
    </source>
</evidence>
<dbReference type="Proteomes" id="UP000826271">
    <property type="component" value="Unassembled WGS sequence"/>
</dbReference>
<evidence type="ECO:0000313" key="2">
    <source>
        <dbReference type="EMBL" id="KAG8362623.1"/>
    </source>
</evidence>
<reference evidence="2" key="1">
    <citation type="submission" date="2019-10" db="EMBL/GenBank/DDBJ databases">
        <authorList>
            <person name="Zhang R."/>
            <person name="Pan Y."/>
            <person name="Wang J."/>
            <person name="Ma R."/>
            <person name="Yu S."/>
        </authorList>
    </citation>
    <scope>NUCLEOTIDE SEQUENCE</scope>
    <source>
        <strain evidence="2">LA-IB0</strain>
        <tissue evidence="2">Leaf</tissue>
    </source>
</reference>
<comment type="caution">
    <text evidence="2">The sequence shown here is derived from an EMBL/GenBank/DDBJ whole genome shotgun (WGS) entry which is preliminary data.</text>
</comment>
<dbReference type="AlphaFoldDB" id="A0AAV6VZV0"/>
<dbReference type="EMBL" id="WHWC01000402">
    <property type="protein sequence ID" value="KAG8362623.1"/>
    <property type="molecule type" value="Genomic_DNA"/>
</dbReference>
<keyword evidence="1" id="KW-0732">Signal</keyword>